<dbReference type="Proteomes" id="UP000275925">
    <property type="component" value="Unassembled WGS sequence"/>
</dbReference>
<dbReference type="AlphaFoldDB" id="A0A388TH91"/>
<proteinExistence type="predicted"/>
<reference evidence="1 2" key="1">
    <citation type="journal article" date="2019" name="ISME J.">
        <title>Genome analyses of uncultured TG2/ZB3 bacteria in 'Margulisbacteria' specifically attached to ectosymbiotic spirochetes of protists in the termite gut.</title>
        <authorList>
            <person name="Utami Y.D."/>
            <person name="Kuwahara H."/>
            <person name="Igai K."/>
            <person name="Murakami T."/>
            <person name="Sugaya K."/>
            <person name="Morikawa T."/>
            <person name="Nagura Y."/>
            <person name="Yuki M."/>
            <person name="Deevong P."/>
            <person name="Inoue T."/>
            <person name="Kihara K."/>
            <person name="Lo N."/>
            <person name="Yamada A."/>
            <person name="Ohkuma M."/>
            <person name="Hongoh Y."/>
        </authorList>
    </citation>
    <scope>NUCLEOTIDE SEQUENCE [LARGE SCALE GENOMIC DNA]</scope>
    <source>
        <strain evidence="1">NkOx7-02</strain>
    </source>
</reference>
<evidence type="ECO:0000313" key="2">
    <source>
        <dbReference type="Proteomes" id="UP000275925"/>
    </source>
</evidence>
<keyword evidence="2" id="KW-1185">Reference proteome</keyword>
<gene>
    <name evidence="1" type="ORF">NO2_1048</name>
</gene>
<protein>
    <submittedName>
        <fullName evidence="1">Uncharacterized protein</fullName>
    </submittedName>
</protein>
<accession>A0A388TH91</accession>
<evidence type="ECO:0000313" key="1">
    <source>
        <dbReference type="EMBL" id="GBR76515.1"/>
    </source>
</evidence>
<organism evidence="1 2">
    <name type="scientific">Candidatus Termititenax persephonae</name>
    <dbReference type="NCBI Taxonomy" id="2218525"/>
    <lineage>
        <taxon>Bacteria</taxon>
        <taxon>Bacillati</taxon>
        <taxon>Candidatus Margulisiibacteriota</taxon>
        <taxon>Candidatus Termititenacia</taxon>
        <taxon>Candidatus Termititenacales</taxon>
        <taxon>Candidatus Termititenacaceae</taxon>
        <taxon>Candidatus Termititenax</taxon>
    </lineage>
</organism>
<comment type="caution">
    <text evidence="1">The sequence shown here is derived from an EMBL/GenBank/DDBJ whole genome shotgun (WGS) entry which is preliminary data.</text>
</comment>
<sequence length="291" mass="32029">MVYLNPNANPNVSTIYSALADANAKLGGKGYLYSQRRYGGDGYGNESGNKEFVPSGGFPTDTVNPLNPAQIILAEFDVLGSAQELATAPEKISDYTVNEQVLIIAELLQNNPAVFLQVFPYADSVAARAYIAEIPELLPYANESLALELLGENNDYAQCFDAGDPVQNAQLGKLLVFAEDNLATAVLQKYPERLDSVKVYIDDQLYNHKKNYLTEAGKTVILGLLAKNGAYYKFISGDLQKDAEVILTALRNYKKLTDALNRADMYNDFVDYIRPINRDALENALSIMADE</sequence>
<dbReference type="EMBL" id="BGZO01000030">
    <property type="protein sequence ID" value="GBR76515.1"/>
    <property type="molecule type" value="Genomic_DNA"/>
</dbReference>
<name>A0A388TH91_9BACT</name>